<reference evidence="13 14" key="1">
    <citation type="submission" date="2016-05" db="EMBL/GenBank/DDBJ databases">
        <title>Microbial solvent formation.</title>
        <authorList>
            <person name="Poehlein A."/>
            <person name="Montoya Solano J.D."/>
            <person name="Flitsch S."/>
            <person name="Krabben P."/>
            <person name="Duerre P."/>
            <person name="Daniel R."/>
        </authorList>
    </citation>
    <scope>NUCLEOTIDE SEQUENCE [LARGE SCALE GENOMIC DNA]</scope>
    <source>
        <strain evidence="13 14">L1-8</strain>
    </source>
</reference>
<dbReference type="EMBL" id="LZYZ01000006">
    <property type="protein sequence ID" value="OOM10694.1"/>
    <property type="molecule type" value="Genomic_DNA"/>
</dbReference>
<keyword evidence="4" id="KW-0597">Phosphoprotein</keyword>
<gene>
    <name evidence="13" type="primary">phoR_15</name>
    <name evidence="13" type="ORF">CLOSAC_33150</name>
</gene>
<evidence type="ECO:0000256" key="6">
    <source>
        <dbReference type="ARBA" id="ARBA00022692"/>
    </source>
</evidence>
<dbReference type="SUPFAM" id="SSF55874">
    <property type="entry name" value="ATPase domain of HSP90 chaperone/DNA topoisomerase II/histidine kinase"/>
    <property type="match status" value="1"/>
</dbReference>
<dbReference type="PROSITE" id="PS50109">
    <property type="entry name" value="HIS_KIN"/>
    <property type="match status" value="1"/>
</dbReference>
<accession>A0A1S8N2N5</accession>
<dbReference type="InterPro" id="IPR036890">
    <property type="entry name" value="HATPase_C_sf"/>
</dbReference>
<comment type="caution">
    <text evidence="13">The sequence shown here is derived from an EMBL/GenBank/DDBJ whole genome shotgun (WGS) entry which is preliminary data.</text>
</comment>
<organism evidence="13 14">
    <name type="scientific">Clostridium saccharobutylicum</name>
    <dbReference type="NCBI Taxonomy" id="169679"/>
    <lineage>
        <taxon>Bacteria</taxon>
        <taxon>Bacillati</taxon>
        <taxon>Bacillota</taxon>
        <taxon>Clostridia</taxon>
        <taxon>Eubacteriales</taxon>
        <taxon>Clostridiaceae</taxon>
        <taxon>Clostridium</taxon>
    </lineage>
</organism>
<dbReference type="SMART" id="SM00388">
    <property type="entry name" value="HisKA"/>
    <property type="match status" value="1"/>
</dbReference>
<evidence type="ECO:0000256" key="7">
    <source>
        <dbReference type="ARBA" id="ARBA00022777"/>
    </source>
</evidence>
<dbReference type="EC" id="2.7.13.3" evidence="3"/>
<evidence type="ECO:0000256" key="4">
    <source>
        <dbReference type="ARBA" id="ARBA00022553"/>
    </source>
</evidence>
<dbReference type="PANTHER" id="PTHR45528">
    <property type="entry name" value="SENSOR HISTIDINE KINASE CPXA"/>
    <property type="match status" value="1"/>
</dbReference>
<evidence type="ECO:0000256" key="11">
    <source>
        <dbReference type="SAM" id="Phobius"/>
    </source>
</evidence>
<evidence type="ECO:0000256" key="1">
    <source>
        <dbReference type="ARBA" id="ARBA00000085"/>
    </source>
</evidence>
<feature type="domain" description="Histidine kinase" evidence="12">
    <location>
        <begin position="240"/>
        <end position="455"/>
    </location>
</feature>
<dbReference type="Gene3D" id="3.30.565.10">
    <property type="entry name" value="Histidine kinase-like ATPase, C-terminal domain"/>
    <property type="match status" value="1"/>
</dbReference>
<dbReference type="InterPro" id="IPR036097">
    <property type="entry name" value="HisK_dim/P_sf"/>
</dbReference>
<evidence type="ECO:0000256" key="3">
    <source>
        <dbReference type="ARBA" id="ARBA00012438"/>
    </source>
</evidence>
<dbReference type="RefSeq" id="WP_077866370.1">
    <property type="nucleotide sequence ID" value="NZ_LZYZ01000006.1"/>
</dbReference>
<dbReference type="InterPro" id="IPR003594">
    <property type="entry name" value="HATPase_dom"/>
</dbReference>
<comment type="subcellular location">
    <subcellularLocation>
        <location evidence="2">Membrane</location>
        <topology evidence="2">Multi-pass membrane protein</topology>
    </subcellularLocation>
</comment>
<dbReference type="InterPro" id="IPR008358">
    <property type="entry name" value="Sig_transdc_His_kin/Pase_MprB"/>
</dbReference>
<sequence length="459" mass="52936">MERVKKQKSISKIFAMYIVAFCIAAILLVLFYSALFIIGLQTGYIFPANYYEQKIEKQRKTIEQTEDVKDLIPQECKYAVYDLNGNMLQGNVSEAKALDMWKIVQSDSRSSGKYFYKVIERDNGICVVEYILNASFANPILQRYVQNFEIVFYVFLFSSIAIEIIIFSKSFKRRLVKEMKILKDTTENIQMENLDFKIEYSNIVEINDVLGALDKMKLELKDSLAKQWSMEETRKEQIAALAHDIKTPLTIIKGNSELLGELDLKPDEAEFNNNILNEIKNMESYIKSLIEIMKSEKECVIEKRQINLMKFIDNIVEQGTLISINKQLKFKSEVKDIPECILVDEELLKRSIINVISNAVDYCPIDGEILFSVNCNDGNIEFIIEDSGRGFTKEELNSATEEFFQGDKSRTLKNHYGMGLYITKKLIGKNNGSIYLDNSERLGGAKVILKRECRKMIKF</sequence>
<dbReference type="PANTHER" id="PTHR45528:SF8">
    <property type="entry name" value="HISTIDINE KINASE"/>
    <property type="match status" value="1"/>
</dbReference>
<evidence type="ECO:0000259" key="12">
    <source>
        <dbReference type="PROSITE" id="PS50109"/>
    </source>
</evidence>
<dbReference type="PRINTS" id="PR01780">
    <property type="entry name" value="LANTIREGPROT"/>
</dbReference>
<keyword evidence="10 11" id="KW-0472">Membrane</keyword>
<dbReference type="GO" id="GO:0005886">
    <property type="term" value="C:plasma membrane"/>
    <property type="evidence" value="ECO:0007669"/>
    <property type="project" value="TreeGrafter"/>
</dbReference>
<dbReference type="GO" id="GO:0000155">
    <property type="term" value="F:phosphorelay sensor kinase activity"/>
    <property type="evidence" value="ECO:0007669"/>
    <property type="project" value="InterPro"/>
</dbReference>
<dbReference type="Proteomes" id="UP000191154">
    <property type="component" value="Unassembled WGS sequence"/>
</dbReference>
<evidence type="ECO:0000256" key="2">
    <source>
        <dbReference type="ARBA" id="ARBA00004141"/>
    </source>
</evidence>
<dbReference type="Gene3D" id="1.10.287.130">
    <property type="match status" value="1"/>
</dbReference>
<proteinExistence type="predicted"/>
<comment type="catalytic activity">
    <reaction evidence="1">
        <text>ATP + protein L-histidine = ADP + protein N-phospho-L-histidine.</text>
        <dbReference type="EC" id="2.7.13.3"/>
    </reaction>
</comment>
<dbReference type="SMART" id="SM00387">
    <property type="entry name" value="HATPase_c"/>
    <property type="match status" value="1"/>
</dbReference>
<evidence type="ECO:0000256" key="10">
    <source>
        <dbReference type="ARBA" id="ARBA00023136"/>
    </source>
</evidence>
<keyword evidence="9" id="KW-0902">Two-component regulatory system</keyword>
<evidence type="ECO:0000256" key="8">
    <source>
        <dbReference type="ARBA" id="ARBA00022989"/>
    </source>
</evidence>
<dbReference type="CDD" id="cd00082">
    <property type="entry name" value="HisKA"/>
    <property type="match status" value="1"/>
</dbReference>
<dbReference type="SUPFAM" id="SSF47384">
    <property type="entry name" value="Homodimeric domain of signal transducing histidine kinase"/>
    <property type="match status" value="1"/>
</dbReference>
<dbReference type="AlphaFoldDB" id="A0A1S8N2N5"/>
<name>A0A1S8N2N5_CLOSA</name>
<evidence type="ECO:0000313" key="14">
    <source>
        <dbReference type="Proteomes" id="UP000191154"/>
    </source>
</evidence>
<evidence type="ECO:0000256" key="5">
    <source>
        <dbReference type="ARBA" id="ARBA00022679"/>
    </source>
</evidence>
<evidence type="ECO:0000313" key="13">
    <source>
        <dbReference type="EMBL" id="OOM10694.1"/>
    </source>
</evidence>
<keyword evidence="7" id="KW-0418">Kinase</keyword>
<keyword evidence="5 13" id="KW-0808">Transferase</keyword>
<dbReference type="InterPro" id="IPR050398">
    <property type="entry name" value="HssS/ArlS-like"/>
</dbReference>
<keyword evidence="6 11" id="KW-0812">Transmembrane</keyword>
<evidence type="ECO:0000256" key="9">
    <source>
        <dbReference type="ARBA" id="ARBA00023012"/>
    </source>
</evidence>
<dbReference type="STRING" id="169679.CSACC_24480"/>
<keyword evidence="8 11" id="KW-1133">Transmembrane helix</keyword>
<dbReference type="InterPro" id="IPR005467">
    <property type="entry name" value="His_kinase_dom"/>
</dbReference>
<feature type="transmembrane region" description="Helical" evidence="11">
    <location>
        <begin position="150"/>
        <end position="171"/>
    </location>
</feature>
<feature type="transmembrane region" description="Helical" evidence="11">
    <location>
        <begin position="12"/>
        <end position="38"/>
    </location>
</feature>
<dbReference type="Pfam" id="PF00512">
    <property type="entry name" value="HisKA"/>
    <property type="match status" value="1"/>
</dbReference>
<protein>
    <recommendedName>
        <fullName evidence="3">histidine kinase</fullName>
        <ecNumber evidence="3">2.7.13.3</ecNumber>
    </recommendedName>
</protein>
<dbReference type="InterPro" id="IPR003661">
    <property type="entry name" value="HisK_dim/P_dom"/>
</dbReference>
<dbReference type="Pfam" id="PF02518">
    <property type="entry name" value="HATPase_c"/>
    <property type="match status" value="1"/>
</dbReference>